<protein>
    <submittedName>
        <fullName evidence="2">DUF4113 domain-containing protein</fullName>
    </submittedName>
</protein>
<evidence type="ECO:0000259" key="1">
    <source>
        <dbReference type="Pfam" id="PF13438"/>
    </source>
</evidence>
<accession>A0A974NHQ1</accession>
<sequence>MFCPAQDSKERKKSDQLMNTIDSINKKMGRDTIRIGGIRHNAAWSIKRDLLSKRYTTRWDEIPTVK</sequence>
<feature type="domain" description="DUF4113" evidence="1">
    <location>
        <begin position="16"/>
        <end position="65"/>
    </location>
</feature>
<dbReference type="AlphaFoldDB" id="A0A974NHQ1"/>
<dbReference type="InterPro" id="IPR025188">
    <property type="entry name" value="DUF4113"/>
</dbReference>
<dbReference type="KEGG" id="eaz:JHT90_06050"/>
<organism evidence="2 3">
    <name type="scientific">Entomomonas asaccharolytica</name>
    <dbReference type="NCBI Taxonomy" id="2785331"/>
    <lineage>
        <taxon>Bacteria</taxon>
        <taxon>Pseudomonadati</taxon>
        <taxon>Pseudomonadota</taxon>
        <taxon>Gammaproteobacteria</taxon>
        <taxon>Pseudomonadales</taxon>
        <taxon>Pseudomonadaceae</taxon>
        <taxon>Entomomonas</taxon>
    </lineage>
</organism>
<dbReference type="Pfam" id="PF13438">
    <property type="entry name" value="DUF4113"/>
    <property type="match status" value="1"/>
</dbReference>
<name>A0A974NHQ1_9GAMM</name>
<evidence type="ECO:0000313" key="2">
    <source>
        <dbReference type="EMBL" id="QQP86800.1"/>
    </source>
</evidence>
<keyword evidence="3" id="KW-1185">Reference proteome</keyword>
<dbReference type="RefSeq" id="WP_201095227.1">
    <property type="nucleotide sequence ID" value="NZ_CP067393.1"/>
</dbReference>
<proteinExistence type="predicted"/>
<dbReference type="EMBL" id="CP067393">
    <property type="protein sequence ID" value="QQP86800.1"/>
    <property type="molecule type" value="Genomic_DNA"/>
</dbReference>
<reference evidence="2 3" key="1">
    <citation type="submission" date="2021-01" db="EMBL/GenBank/DDBJ databases">
        <title>Entomomonas sp. F2A isolated from a house cricket (Acheta domesticus).</title>
        <authorList>
            <person name="Spergser J."/>
            <person name="Busse H.-J."/>
        </authorList>
    </citation>
    <scope>NUCLEOTIDE SEQUENCE [LARGE SCALE GENOMIC DNA]</scope>
    <source>
        <strain evidence="2 3">F2A</strain>
    </source>
</reference>
<gene>
    <name evidence="2" type="ORF">JHT90_06050</name>
</gene>
<dbReference type="Proteomes" id="UP000595278">
    <property type="component" value="Chromosome"/>
</dbReference>
<evidence type="ECO:0000313" key="3">
    <source>
        <dbReference type="Proteomes" id="UP000595278"/>
    </source>
</evidence>